<dbReference type="EMBL" id="JAUNZN010000002">
    <property type="protein sequence ID" value="KAK4825578.1"/>
    <property type="molecule type" value="Genomic_DNA"/>
</dbReference>
<sequence length="202" mass="23248">MVLFIYQLTKIPEELSKLVCLRQLDISHNADSIGELEHVLCLTANNNYIGQLPKSITPLTNLQQLDLSSMYQAFDPLVKSSPVLLSEKEFRKQGGHRITESYRLEKTSKIIESNRKPTLPKPPLNHVPKHLIQMSFKYFQGWQLNHFPGQPVPMLDNPFREEKFPNIQSKPPLVQLEAISLILSLVTWEKRPTPTSLQPPFR</sequence>
<dbReference type="Proteomes" id="UP001333110">
    <property type="component" value="Unassembled WGS sequence"/>
</dbReference>
<evidence type="ECO:0000313" key="2">
    <source>
        <dbReference type="Proteomes" id="UP001333110"/>
    </source>
</evidence>
<gene>
    <name evidence="1" type="ORF">QYF61_000577</name>
</gene>
<evidence type="ECO:0000313" key="1">
    <source>
        <dbReference type="EMBL" id="KAK4825578.1"/>
    </source>
</evidence>
<dbReference type="AlphaFoldDB" id="A0AAN7PG55"/>
<accession>A0AAN7PG55</accession>
<keyword evidence="2" id="KW-1185">Reference proteome</keyword>
<protein>
    <submittedName>
        <fullName evidence="1">Uncharacterized protein</fullName>
    </submittedName>
</protein>
<dbReference type="Gene3D" id="3.80.10.10">
    <property type="entry name" value="Ribonuclease Inhibitor"/>
    <property type="match status" value="1"/>
</dbReference>
<reference evidence="1 2" key="1">
    <citation type="journal article" date="2023" name="J. Hered.">
        <title>Chromosome-level genome of the wood stork (Mycteria americana) provides insight into avian chromosome evolution.</title>
        <authorList>
            <person name="Flamio R. Jr."/>
            <person name="Ramstad K.M."/>
        </authorList>
    </citation>
    <scope>NUCLEOTIDE SEQUENCE [LARGE SCALE GENOMIC DNA]</scope>
    <source>
        <strain evidence="1">JAX WOST 10</strain>
    </source>
</reference>
<name>A0AAN7PG55_MYCAM</name>
<comment type="caution">
    <text evidence="1">The sequence shown here is derived from an EMBL/GenBank/DDBJ whole genome shotgun (WGS) entry which is preliminary data.</text>
</comment>
<organism evidence="1 2">
    <name type="scientific">Mycteria americana</name>
    <name type="common">Wood stork</name>
    <dbReference type="NCBI Taxonomy" id="33587"/>
    <lineage>
        <taxon>Eukaryota</taxon>
        <taxon>Metazoa</taxon>
        <taxon>Chordata</taxon>
        <taxon>Craniata</taxon>
        <taxon>Vertebrata</taxon>
        <taxon>Euteleostomi</taxon>
        <taxon>Archelosauria</taxon>
        <taxon>Archosauria</taxon>
        <taxon>Dinosauria</taxon>
        <taxon>Saurischia</taxon>
        <taxon>Theropoda</taxon>
        <taxon>Coelurosauria</taxon>
        <taxon>Aves</taxon>
        <taxon>Neognathae</taxon>
        <taxon>Neoaves</taxon>
        <taxon>Aequornithes</taxon>
        <taxon>Ciconiiformes</taxon>
        <taxon>Ciconiidae</taxon>
        <taxon>Mycteria</taxon>
    </lineage>
</organism>
<proteinExistence type="predicted"/>
<dbReference type="InterPro" id="IPR032675">
    <property type="entry name" value="LRR_dom_sf"/>
</dbReference>
<dbReference type="SUPFAM" id="SSF52058">
    <property type="entry name" value="L domain-like"/>
    <property type="match status" value="1"/>
</dbReference>